<dbReference type="EMBL" id="MU839853">
    <property type="protein sequence ID" value="KAK1749715.1"/>
    <property type="molecule type" value="Genomic_DNA"/>
</dbReference>
<organism evidence="2 3">
    <name type="scientific">Echria macrotheca</name>
    <dbReference type="NCBI Taxonomy" id="438768"/>
    <lineage>
        <taxon>Eukaryota</taxon>
        <taxon>Fungi</taxon>
        <taxon>Dikarya</taxon>
        <taxon>Ascomycota</taxon>
        <taxon>Pezizomycotina</taxon>
        <taxon>Sordariomycetes</taxon>
        <taxon>Sordariomycetidae</taxon>
        <taxon>Sordariales</taxon>
        <taxon>Schizotheciaceae</taxon>
        <taxon>Echria</taxon>
    </lineage>
</organism>
<evidence type="ECO:0000313" key="3">
    <source>
        <dbReference type="Proteomes" id="UP001239445"/>
    </source>
</evidence>
<feature type="chain" id="PRO_5042573680" description="Secreted protein" evidence="1">
    <location>
        <begin position="25"/>
        <end position="112"/>
    </location>
</feature>
<proteinExistence type="predicted"/>
<dbReference type="AlphaFoldDB" id="A0AAJ0F5Z9"/>
<comment type="caution">
    <text evidence="2">The sequence shown here is derived from an EMBL/GenBank/DDBJ whole genome shotgun (WGS) entry which is preliminary data.</text>
</comment>
<name>A0AAJ0F5Z9_9PEZI</name>
<dbReference type="Proteomes" id="UP001239445">
    <property type="component" value="Unassembled WGS sequence"/>
</dbReference>
<evidence type="ECO:0008006" key="4">
    <source>
        <dbReference type="Google" id="ProtNLM"/>
    </source>
</evidence>
<reference evidence="2" key="1">
    <citation type="submission" date="2023-06" db="EMBL/GenBank/DDBJ databases">
        <title>Genome-scale phylogeny and comparative genomics of the fungal order Sordariales.</title>
        <authorList>
            <consortium name="Lawrence Berkeley National Laboratory"/>
            <person name="Hensen N."/>
            <person name="Bonometti L."/>
            <person name="Westerberg I."/>
            <person name="Brannstrom I.O."/>
            <person name="Guillou S."/>
            <person name="Cros-Aarteil S."/>
            <person name="Calhoun S."/>
            <person name="Haridas S."/>
            <person name="Kuo A."/>
            <person name="Mondo S."/>
            <person name="Pangilinan J."/>
            <person name="Riley R."/>
            <person name="Labutti K."/>
            <person name="Andreopoulos B."/>
            <person name="Lipzen A."/>
            <person name="Chen C."/>
            <person name="Yanf M."/>
            <person name="Daum C."/>
            <person name="Ng V."/>
            <person name="Clum A."/>
            <person name="Steindorff A."/>
            <person name="Ohm R."/>
            <person name="Martin F."/>
            <person name="Silar P."/>
            <person name="Natvig D."/>
            <person name="Lalanne C."/>
            <person name="Gautier V."/>
            <person name="Ament-Velasquez S.L."/>
            <person name="Kruys A."/>
            <person name="Hutchinson M.I."/>
            <person name="Powell A.J."/>
            <person name="Barry K."/>
            <person name="Miller A.N."/>
            <person name="Grigoriev I.V."/>
            <person name="Debuchy R."/>
            <person name="Gladieux P."/>
            <person name="Thoren M.H."/>
            <person name="Johannesson H."/>
        </authorList>
    </citation>
    <scope>NUCLEOTIDE SEQUENCE</scope>
    <source>
        <strain evidence="2">PSN4</strain>
    </source>
</reference>
<accession>A0AAJ0F5Z9</accession>
<protein>
    <recommendedName>
        <fullName evidence="4">Secreted protein</fullName>
    </recommendedName>
</protein>
<sequence length="112" mass="12186">MFVSGSVVLGAIVACLTLGASASAVPEERRSTLQTRAWVGPVDVEKACQVQLGEDWHAKTVGSGCYDWRCQNGRGEQKGVNMHEACVSQYSLNQCYGSCKNGVYNWSCNYDL</sequence>
<gene>
    <name evidence="2" type="ORF">QBC47DRAFT_365954</name>
</gene>
<feature type="signal peptide" evidence="1">
    <location>
        <begin position="1"/>
        <end position="24"/>
    </location>
</feature>
<keyword evidence="1" id="KW-0732">Signal</keyword>
<evidence type="ECO:0000256" key="1">
    <source>
        <dbReference type="SAM" id="SignalP"/>
    </source>
</evidence>
<evidence type="ECO:0000313" key="2">
    <source>
        <dbReference type="EMBL" id="KAK1749715.1"/>
    </source>
</evidence>
<keyword evidence="3" id="KW-1185">Reference proteome</keyword>